<dbReference type="NCBIfam" id="TIGR01592">
    <property type="entry name" value="holin_SPP1"/>
    <property type="match status" value="1"/>
</dbReference>
<organism evidence="6 7">
    <name type="scientific">Melghiribacillus thermohalophilus</name>
    <dbReference type="NCBI Taxonomy" id="1324956"/>
    <lineage>
        <taxon>Bacteria</taxon>
        <taxon>Bacillati</taxon>
        <taxon>Bacillota</taxon>
        <taxon>Bacilli</taxon>
        <taxon>Bacillales</taxon>
        <taxon>Bacillaceae</taxon>
        <taxon>Melghiribacillus</taxon>
    </lineage>
</organism>
<accession>A0A4R3N545</accession>
<dbReference type="Proteomes" id="UP000294650">
    <property type="component" value="Unassembled WGS sequence"/>
</dbReference>
<dbReference type="Pfam" id="PF04688">
    <property type="entry name" value="Holin_SPP1"/>
    <property type="match status" value="1"/>
</dbReference>
<dbReference type="InterPro" id="IPR006479">
    <property type="entry name" value="Holin"/>
</dbReference>
<name>A0A4R3N545_9BACI</name>
<evidence type="ECO:0000313" key="7">
    <source>
        <dbReference type="Proteomes" id="UP000294650"/>
    </source>
</evidence>
<evidence type="ECO:0000256" key="3">
    <source>
        <dbReference type="ARBA" id="ARBA00022989"/>
    </source>
</evidence>
<keyword evidence="7" id="KW-1185">Reference proteome</keyword>
<comment type="caution">
    <text evidence="6">The sequence shown here is derived from an EMBL/GenBank/DDBJ whole genome shotgun (WGS) entry which is preliminary data.</text>
</comment>
<dbReference type="GO" id="GO:0016020">
    <property type="term" value="C:membrane"/>
    <property type="evidence" value="ECO:0007669"/>
    <property type="project" value="UniProtKB-SubCell"/>
</dbReference>
<dbReference type="RefSeq" id="WP_132371569.1">
    <property type="nucleotide sequence ID" value="NZ_SMAN01000007.1"/>
</dbReference>
<evidence type="ECO:0000313" key="6">
    <source>
        <dbReference type="EMBL" id="TCT23401.1"/>
    </source>
</evidence>
<reference evidence="6 7" key="1">
    <citation type="submission" date="2019-03" db="EMBL/GenBank/DDBJ databases">
        <title>Genomic Encyclopedia of Type Strains, Phase IV (KMG-IV): sequencing the most valuable type-strain genomes for metagenomic binning, comparative biology and taxonomic classification.</title>
        <authorList>
            <person name="Goeker M."/>
        </authorList>
    </citation>
    <scope>NUCLEOTIDE SEQUENCE [LARGE SCALE GENOMIC DNA]</scope>
    <source>
        <strain evidence="6 7">DSM 25894</strain>
    </source>
</reference>
<evidence type="ECO:0000256" key="2">
    <source>
        <dbReference type="ARBA" id="ARBA00022692"/>
    </source>
</evidence>
<feature type="transmembrane region" description="Helical" evidence="5">
    <location>
        <begin position="36"/>
        <end position="54"/>
    </location>
</feature>
<keyword evidence="2 5" id="KW-0812">Transmembrane</keyword>
<evidence type="ECO:0000256" key="4">
    <source>
        <dbReference type="ARBA" id="ARBA00023136"/>
    </source>
</evidence>
<feature type="transmembrane region" description="Helical" evidence="5">
    <location>
        <begin position="7"/>
        <end position="30"/>
    </location>
</feature>
<evidence type="ECO:0000256" key="5">
    <source>
        <dbReference type="SAM" id="Phobius"/>
    </source>
</evidence>
<comment type="subcellular location">
    <subcellularLocation>
        <location evidence="1">Membrane</location>
    </subcellularLocation>
</comment>
<gene>
    <name evidence="6" type="ORF">EDD68_107115</name>
</gene>
<sequence>MDKATLVRTIVLAIALFNQVLIATGLNPIPGTEEKWGEIVSSVFTFVAAAVSWFKNNYVTAKGRQQKEVLKRAGLTNSK</sequence>
<dbReference type="AlphaFoldDB" id="A0A4R3N545"/>
<proteinExistence type="predicted"/>
<keyword evidence="3 5" id="KW-1133">Transmembrane helix</keyword>
<dbReference type="OrthoDB" id="2405362at2"/>
<evidence type="ECO:0000256" key="1">
    <source>
        <dbReference type="ARBA" id="ARBA00004370"/>
    </source>
</evidence>
<keyword evidence="4 5" id="KW-0472">Membrane</keyword>
<protein>
    <submittedName>
        <fullName evidence="6">SPP1 family holin</fullName>
    </submittedName>
</protein>
<dbReference type="EMBL" id="SMAN01000007">
    <property type="protein sequence ID" value="TCT23401.1"/>
    <property type="molecule type" value="Genomic_DNA"/>
</dbReference>